<gene>
    <name evidence="3" type="primary">LOC107125117</name>
</gene>
<dbReference type="SUPFAM" id="SSF51735">
    <property type="entry name" value="NAD(P)-binding Rossmann-fold domains"/>
    <property type="match status" value="1"/>
</dbReference>
<dbReference type="PANTHER" id="PTHR43128:SF33">
    <property type="entry name" value="UBIQUITIN-CONJUGATING ENZYME E2 VARIANT 3"/>
    <property type="match status" value="1"/>
</dbReference>
<protein>
    <submittedName>
        <fullName evidence="3">Ubiquitin-conjugating enzyme E2 variant 3-like</fullName>
    </submittedName>
</protein>
<dbReference type="InterPro" id="IPR015955">
    <property type="entry name" value="Lactate_DH/Glyco_Ohase_4_C"/>
</dbReference>
<dbReference type="Pfam" id="PF00056">
    <property type="entry name" value="Ldh_1_N"/>
    <property type="match status" value="1"/>
</dbReference>
<evidence type="ECO:0000313" key="2">
    <source>
        <dbReference type="Proteomes" id="UP000694871"/>
    </source>
</evidence>
<feature type="non-terminal residue" evidence="3">
    <location>
        <position position="150"/>
    </location>
</feature>
<feature type="domain" description="Lactate/malate dehydrogenase N-terminal" evidence="1">
    <location>
        <begin position="2"/>
        <end position="113"/>
    </location>
</feature>
<reference evidence="3" key="1">
    <citation type="submission" date="2025-08" db="UniProtKB">
        <authorList>
            <consortium name="RefSeq"/>
        </authorList>
    </citation>
    <scope>IDENTIFICATION</scope>
</reference>
<evidence type="ECO:0000259" key="1">
    <source>
        <dbReference type="Pfam" id="PF00056"/>
    </source>
</evidence>
<dbReference type="Gene3D" id="3.40.50.720">
    <property type="entry name" value="NAD(P)-binding Rossmann-like Domain"/>
    <property type="match status" value="1"/>
</dbReference>
<dbReference type="Gene3D" id="3.90.110.10">
    <property type="entry name" value="Lactate dehydrogenase/glycoside hydrolase, family 4, C-terminal"/>
    <property type="match status" value="1"/>
</dbReference>
<dbReference type="RefSeq" id="XP_015284061.1">
    <property type="nucleotide sequence ID" value="XM_015428575.1"/>
</dbReference>
<evidence type="ECO:0000313" key="3">
    <source>
        <dbReference type="RefSeq" id="XP_015284061.1"/>
    </source>
</evidence>
<dbReference type="InterPro" id="IPR001236">
    <property type="entry name" value="Lactate/malate_DH_N"/>
</dbReference>
<feature type="non-terminal residue" evidence="3">
    <location>
        <position position="1"/>
    </location>
</feature>
<dbReference type="InterPro" id="IPR001557">
    <property type="entry name" value="L-lactate/malate_DH"/>
</dbReference>
<dbReference type="SUPFAM" id="SSF56327">
    <property type="entry name" value="LDH C-terminal domain-like"/>
    <property type="match status" value="1"/>
</dbReference>
<dbReference type="GeneID" id="107125117"/>
<keyword evidence="2" id="KW-1185">Reference proteome</keyword>
<dbReference type="PRINTS" id="PR00086">
    <property type="entry name" value="LLDHDRGNASE"/>
</dbReference>
<organism evidence="2 3">
    <name type="scientific">Gekko japonicus</name>
    <name type="common">Schlegel's Japanese gecko</name>
    <dbReference type="NCBI Taxonomy" id="146911"/>
    <lineage>
        <taxon>Eukaryota</taxon>
        <taxon>Metazoa</taxon>
        <taxon>Chordata</taxon>
        <taxon>Craniata</taxon>
        <taxon>Vertebrata</taxon>
        <taxon>Euteleostomi</taxon>
        <taxon>Lepidosauria</taxon>
        <taxon>Squamata</taxon>
        <taxon>Bifurcata</taxon>
        <taxon>Gekkota</taxon>
        <taxon>Gekkonidae</taxon>
        <taxon>Gekkoninae</taxon>
        <taxon>Gekko</taxon>
    </lineage>
</organism>
<name>A0ABM1LDM4_GEKJA</name>
<dbReference type="InterPro" id="IPR036291">
    <property type="entry name" value="NAD(P)-bd_dom_sf"/>
</dbReference>
<accession>A0ABM1LDM4</accession>
<dbReference type="Proteomes" id="UP000694871">
    <property type="component" value="Unplaced"/>
</dbReference>
<dbReference type="PANTHER" id="PTHR43128">
    <property type="entry name" value="L-2-HYDROXYCARBOXYLATE DEHYDROGENASE (NAD(P)(+))"/>
    <property type="match status" value="1"/>
</dbReference>
<sequence>GIADKVVVLDCSESTMKGGTMDLEIFALPNVEVSRDFSATRDSKVVVLTVNYLGNAQSYLDVVQNNVDLFRGIIPSVAHYSQNSILLVASQPVEIMTYVSWKMSGFAKSRVIGIGCNLDSARFQYIITNLLKSQSRGKDTWIIGEQGENK</sequence>
<proteinExistence type="predicted"/>